<dbReference type="Proteomes" id="UP000008387">
    <property type="component" value="Chromosome"/>
</dbReference>
<accession>F8KPD2</accession>
<name>F8KPD2_HELBC</name>
<dbReference type="AlphaFoldDB" id="F8KPD2"/>
<reference evidence="2 3" key="1">
    <citation type="journal article" date="2011" name="J. Bacteriol.">
        <title>Genome sequence of Helicobacter bizzozeronii strain CIII-1, an isolate from human gastric mucosa.</title>
        <authorList>
            <person name="Schott T."/>
            <person name="Rossi M."/>
            <person name="Hanninen M.L."/>
        </authorList>
    </citation>
    <scope>NUCLEOTIDE SEQUENCE [LARGE SCALE GENOMIC DNA]</scope>
    <source>
        <strain evidence="2 3">CIII-1</strain>
    </source>
</reference>
<dbReference type="RefSeq" id="WP_013891041.1">
    <property type="nucleotide sequence ID" value="NC_015674.1"/>
</dbReference>
<sequence length="299" mass="32769">MGLAEMSQRALKALQEGASEGLEGLNKLNDALPNGSKTLVAAKALQEESDPQQETEKRDFSPFIIEENSTPNTEGNTAQSQQNTPMPSTGIKQLDSKIKGRNLSLFDYYMAKNYLGINLGVFLGGSLELNQKMANRTKATADVYETIKALDLGDNIINKAQENSGTISGLKRQLNKMTGGFISLSPELAQTDTAVNQYTYATARSLTSGKVTNQTLEDLKHITRFGLRDKQENTARLGETQNINLNYLASQLHNLQALGGVITPDMQAKLLEHKLKAKYIQESKGKIDLKTYNQIGKGL</sequence>
<gene>
    <name evidence="2" type="ordered locus">HBZC1_16670</name>
</gene>
<evidence type="ECO:0008006" key="4">
    <source>
        <dbReference type="Google" id="ProtNLM"/>
    </source>
</evidence>
<evidence type="ECO:0000313" key="3">
    <source>
        <dbReference type="Proteomes" id="UP000008387"/>
    </source>
</evidence>
<feature type="region of interest" description="Disordered" evidence="1">
    <location>
        <begin position="39"/>
        <end position="92"/>
    </location>
</feature>
<evidence type="ECO:0000256" key="1">
    <source>
        <dbReference type="SAM" id="MobiDB-lite"/>
    </source>
</evidence>
<dbReference type="KEGG" id="hbi:HBZC1_16670"/>
<organism evidence="2 3">
    <name type="scientific">Helicobacter bizzozeronii (strain CIII-1)</name>
    <dbReference type="NCBI Taxonomy" id="1002804"/>
    <lineage>
        <taxon>Bacteria</taxon>
        <taxon>Pseudomonadati</taxon>
        <taxon>Campylobacterota</taxon>
        <taxon>Epsilonproteobacteria</taxon>
        <taxon>Campylobacterales</taxon>
        <taxon>Helicobacteraceae</taxon>
        <taxon>Helicobacter</taxon>
    </lineage>
</organism>
<dbReference type="eggNOG" id="ENOG5030SKJ">
    <property type="taxonomic scope" value="Bacteria"/>
</dbReference>
<dbReference type="EMBL" id="FR871757">
    <property type="protein sequence ID" value="CCB80653.1"/>
    <property type="molecule type" value="Genomic_DNA"/>
</dbReference>
<feature type="compositionally biased region" description="Polar residues" evidence="1">
    <location>
        <begin position="67"/>
        <end position="91"/>
    </location>
</feature>
<proteinExistence type="predicted"/>
<protein>
    <recommendedName>
        <fullName evidence="4">Coiled-coil domain-containing protein</fullName>
    </recommendedName>
</protein>
<dbReference type="HOGENOM" id="CLU_080955_0_0_7"/>
<evidence type="ECO:0000313" key="2">
    <source>
        <dbReference type="EMBL" id="CCB80653.1"/>
    </source>
</evidence>
<keyword evidence="3" id="KW-1185">Reference proteome</keyword>